<dbReference type="AlphaFoldDB" id="F0W913"/>
<gene>
    <name evidence="1" type="primary">AlNc14C37G3283</name>
    <name evidence="1" type="ORF">ALNC14_037670</name>
</gene>
<reference evidence="1" key="1">
    <citation type="journal article" date="2011" name="PLoS Biol.">
        <title>Gene gain and loss during evolution of obligate parasitism in the white rust pathogen of Arabidopsis thaliana.</title>
        <authorList>
            <person name="Kemen E."/>
            <person name="Gardiner A."/>
            <person name="Schultz-Larsen T."/>
            <person name="Kemen A.C."/>
            <person name="Balmuth A.L."/>
            <person name="Robert-Seilaniantz A."/>
            <person name="Bailey K."/>
            <person name="Holub E."/>
            <person name="Studholme D.J."/>
            <person name="Maclean D."/>
            <person name="Jones J.D."/>
        </authorList>
    </citation>
    <scope>NUCLEOTIDE SEQUENCE</scope>
</reference>
<proteinExistence type="predicted"/>
<accession>F0W913</accession>
<name>F0W913_9STRA</name>
<dbReference type="HOGENOM" id="CLU_1734847_0_0_1"/>
<evidence type="ECO:0000313" key="1">
    <source>
        <dbReference type="EMBL" id="CCA17624.1"/>
    </source>
</evidence>
<sequence length="151" mass="16917">MAIVRFLYFRPTLHRYGRESAESITKVARVMQPALYGAIFGLALTLPSTQTKLQITRHLQGPNTRALHDDLTTNLSEVEARAKNSNAQDCTMKNSELHYKPEPQSITDAGQADGHGELLCVADLVVRMLHSKRAIFAYSTIVPERGIRRKN</sequence>
<organism evidence="1">
    <name type="scientific">Albugo laibachii Nc14</name>
    <dbReference type="NCBI Taxonomy" id="890382"/>
    <lineage>
        <taxon>Eukaryota</taxon>
        <taxon>Sar</taxon>
        <taxon>Stramenopiles</taxon>
        <taxon>Oomycota</taxon>
        <taxon>Peronosporomycetes</taxon>
        <taxon>Albuginales</taxon>
        <taxon>Albuginaceae</taxon>
        <taxon>Albugo</taxon>
    </lineage>
</organism>
<reference evidence="1" key="2">
    <citation type="submission" date="2011-02" db="EMBL/GenBank/DDBJ databases">
        <authorList>
            <person name="MacLean D."/>
        </authorList>
    </citation>
    <scope>NUCLEOTIDE SEQUENCE</scope>
</reference>
<dbReference type="EMBL" id="FR824082">
    <property type="protein sequence ID" value="CCA17624.1"/>
    <property type="molecule type" value="Genomic_DNA"/>
</dbReference>
<protein>
    <submittedName>
        <fullName evidence="1">AlNc14C37G3283 protein</fullName>
    </submittedName>
</protein>